<keyword evidence="4" id="KW-1185">Reference proteome</keyword>
<dbReference type="PATRIC" id="fig|445710.3.peg.1767"/>
<feature type="chain" id="PRO_5007818502" description="Phytase-like domain-containing protein" evidence="1">
    <location>
        <begin position="24"/>
        <end position="482"/>
    </location>
</feature>
<evidence type="ECO:0000313" key="3">
    <source>
        <dbReference type="EMBL" id="AND69226.1"/>
    </source>
</evidence>
<evidence type="ECO:0000313" key="4">
    <source>
        <dbReference type="Proteomes" id="UP000077255"/>
    </source>
</evidence>
<dbReference type="KEGG" id="dtx:ATSB10_17720"/>
<dbReference type="RefSeq" id="WP_063672127.1">
    <property type="nucleotide sequence ID" value="NZ_CP014841.1"/>
</dbReference>
<accession>A0A160N0J1</accession>
<protein>
    <recommendedName>
        <fullName evidence="2">Phytase-like domain-containing protein</fullName>
    </recommendedName>
</protein>
<sequence>MIRYTRVALFAALGLAMTGPAFAGVDLIAAGQLDGHGGDLAYRTSGPLENNVPGNVLGGLGSGLAYAGCNTFLALPDRGPNAVAYDALSDDTTSYIDRFQTLRMTLEPSAPGAALPFTLSPRLRDTTLLADRLPLYYGDGAAVNLPKGRPALNRPFRHYFTGRSDNAAPGQPSSSPFNARLDPEGIRVSADGESVYVSDEYGPYLYRFDRRSGVRTRAYRLPAMLGVAHAAPTGDAEIDGNTSGRLANKGMEGLAISPDGRTLTGIMQSPLLQDGGKKAGTTRIVQLDLATGRTRQYAYPLTNVGSASKPKYTIVSEIVAINDHAFLVDERDGKGLGDGSSASFKHLMRIDLSHAQDVSELSGADALAAAAVSKQDFLDLVAVLGAHGFSPEAIPAKIEGVAFGPDVMRHGHRVHTLFVANDNDFLPTVTDDVYPQGVDNPNRFFVFGFDDADLPGYQPQRFTRAHGRGHGFGHDDERCHGE</sequence>
<dbReference type="Pfam" id="PF13449">
    <property type="entry name" value="Phytase-like"/>
    <property type="match status" value="1"/>
</dbReference>
<feature type="signal peptide" evidence="1">
    <location>
        <begin position="1"/>
        <end position="23"/>
    </location>
</feature>
<keyword evidence="1" id="KW-0732">Signal</keyword>
<dbReference type="OrthoDB" id="384721at2"/>
<dbReference type="AlphaFoldDB" id="A0A160N0J1"/>
<evidence type="ECO:0000259" key="2">
    <source>
        <dbReference type="Pfam" id="PF13449"/>
    </source>
</evidence>
<dbReference type="PANTHER" id="PTHR37957:SF1">
    <property type="entry name" value="PHYTASE-LIKE DOMAIN-CONTAINING PROTEIN"/>
    <property type="match status" value="1"/>
</dbReference>
<dbReference type="EMBL" id="CP014841">
    <property type="protein sequence ID" value="AND69226.1"/>
    <property type="molecule type" value="Genomic_DNA"/>
</dbReference>
<dbReference type="STRING" id="445710.ATSB10_17720"/>
<gene>
    <name evidence="3" type="ORF">ATSB10_17720</name>
</gene>
<dbReference type="InterPro" id="IPR027372">
    <property type="entry name" value="Phytase-like_dom"/>
</dbReference>
<dbReference type="Proteomes" id="UP000077255">
    <property type="component" value="Chromosome"/>
</dbReference>
<organism evidence="3 4">
    <name type="scientific">Dyella thiooxydans</name>
    <dbReference type="NCBI Taxonomy" id="445710"/>
    <lineage>
        <taxon>Bacteria</taxon>
        <taxon>Pseudomonadati</taxon>
        <taxon>Pseudomonadota</taxon>
        <taxon>Gammaproteobacteria</taxon>
        <taxon>Lysobacterales</taxon>
        <taxon>Rhodanobacteraceae</taxon>
        <taxon>Dyella</taxon>
    </lineage>
</organism>
<feature type="domain" description="Phytase-like" evidence="2">
    <location>
        <begin position="57"/>
        <end position="425"/>
    </location>
</feature>
<reference evidence="3 4" key="1">
    <citation type="submission" date="2016-02" db="EMBL/GenBank/DDBJ databases">
        <title>Complete genome sequencing and analysis of ATSB10, Dyella thiooxydans isolated from rhizosphere soil of sunflower (Helianthus annuus L.).</title>
        <authorList>
            <person name="Lee Y."/>
            <person name="Hwangbo K."/>
            <person name="Chung H."/>
            <person name="Yoo J."/>
            <person name="Kim K.Y."/>
            <person name="Sa T.M."/>
            <person name="Um Y."/>
            <person name="Madhaiyan M."/>
        </authorList>
    </citation>
    <scope>NUCLEOTIDE SEQUENCE [LARGE SCALE GENOMIC DNA]</scope>
    <source>
        <strain evidence="3 4">ATSB10</strain>
    </source>
</reference>
<evidence type="ECO:0000256" key="1">
    <source>
        <dbReference type="SAM" id="SignalP"/>
    </source>
</evidence>
<dbReference type="SUPFAM" id="SSF75011">
    <property type="entry name" value="3-carboxy-cis,cis-mucoante lactonizing enzyme"/>
    <property type="match status" value="1"/>
</dbReference>
<dbReference type="PANTHER" id="PTHR37957">
    <property type="entry name" value="BLR7070 PROTEIN"/>
    <property type="match status" value="1"/>
</dbReference>
<proteinExistence type="predicted"/>
<name>A0A160N0J1_9GAMM</name>